<evidence type="ECO:0000256" key="3">
    <source>
        <dbReference type="ARBA" id="ARBA00022448"/>
    </source>
</evidence>
<reference evidence="12 13" key="1">
    <citation type="submission" date="2018-10" db="EMBL/GenBank/DDBJ databases">
        <title>Genomic Encyclopedia of Type Strains, Phase IV (KMG-IV): sequencing the most valuable type-strain genomes for metagenomic binning, comparative biology and taxonomic classification.</title>
        <authorList>
            <person name="Goeker M."/>
        </authorList>
    </citation>
    <scope>NUCLEOTIDE SEQUENCE [LARGE SCALE GENOMIC DNA]</scope>
    <source>
        <strain evidence="12 13">DSM 22228</strain>
    </source>
</reference>
<dbReference type="PANTHER" id="PTHR30012">
    <property type="entry name" value="GENERAL SECRETION PATHWAY PROTEIN"/>
    <property type="match status" value="1"/>
</dbReference>
<evidence type="ECO:0000256" key="9">
    <source>
        <dbReference type="RuleBase" id="RU003923"/>
    </source>
</evidence>
<dbReference type="InterPro" id="IPR003004">
    <property type="entry name" value="GspF/PilC"/>
</dbReference>
<evidence type="ECO:0000256" key="4">
    <source>
        <dbReference type="ARBA" id="ARBA00022475"/>
    </source>
</evidence>
<dbReference type="Gene3D" id="1.20.81.30">
    <property type="entry name" value="Type II secretion system (T2SS), domain F"/>
    <property type="match status" value="2"/>
</dbReference>
<protein>
    <submittedName>
        <fullName evidence="12">Protein transport protein HofC</fullName>
    </submittedName>
</protein>
<comment type="caution">
    <text evidence="12">The sequence shown here is derived from an EMBL/GenBank/DDBJ whole genome shotgun (WGS) entry which is preliminary data.</text>
</comment>
<dbReference type="GO" id="GO:0005886">
    <property type="term" value="C:plasma membrane"/>
    <property type="evidence" value="ECO:0007669"/>
    <property type="project" value="UniProtKB-SubCell"/>
</dbReference>
<evidence type="ECO:0000259" key="11">
    <source>
        <dbReference type="Pfam" id="PF00482"/>
    </source>
</evidence>
<evidence type="ECO:0000256" key="1">
    <source>
        <dbReference type="ARBA" id="ARBA00004429"/>
    </source>
</evidence>
<evidence type="ECO:0000313" key="13">
    <source>
        <dbReference type="Proteomes" id="UP000278542"/>
    </source>
</evidence>
<dbReference type="EMBL" id="RBWY01000001">
    <property type="protein sequence ID" value="RKS86841.1"/>
    <property type="molecule type" value="Genomic_DNA"/>
</dbReference>
<dbReference type="GO" id="GO:0015628">
    <property type="term" value="P:protein secretion by the type II secretion system"/>
    <property type="evidence" value="ECO:0007669"/>
    <property type="project" value="TreeGrafter"/>
</dbReference>
<dbReference type="AlphaFoldDB" id="A0A495RHE0"/>
<dbReference type="PROSITE" id="PS00874">
    <property type="entry name" value="T2SP_F"/>
    <property type="match status" value="1"/>
</dbReference>
<keyword evidence="7 10" id="KW-1133">Transmembrane helix</keyword>
<evidence type="ECO:0000256" key="5">
    <source>
        <dbReference type="ARBA" id="ARBA00022519"/>
    </source>
</evidence>
<keyword evidence="5" id="KW-0997">Cell inner membrane</keyword>
<dbReference type="PANTHER" id="PTHR30012:SF7">
    <property type="entry name" value="PROTEIN TRANSPORT PROTEIN HOFC HOMOLOG"/>
    <property type="match status" value="1"/>
</dbReference>
<evidence type="ECO:0000256" key="7">
    <source>
        <dbReference type="ARBA" id="ARBA00022989"/>
    </source>
</evidence>
<keyword evidence="6 9" id="KW-0812">Transmembrane</keyword>
<dbReference type="InterPro" id="IPR018076">
    <property type="entry name" value="T2SS_GspF_dom"/>
</dbReference>
<sequence length="397" mass="45318">MINRLGIKKLYTWCDQIGNKHVLAATSLSDAKLILLRQEKPFFKLTHHGYLTRYSFKKNELAIITQQLSTMLSAGLPIIESLTLLAEQHHLAQWQWLLNELKHHIMIGEQISQTLSYYPEIFSALYQQIIATGELTGQLEQCFEVLAIQLDNSLERHNKVKKAMRYPLFLFSVSLIISMVMLMMVLPKFTEIYQSFDAQLPAFTQLMMDVSNLIQNHFISIVLLGIIALMFYFGYIAKHYKPYIDQFSLKLPIFGQIITCANLAQIFQTLFMTQCSGIALLTGLSAAQKTALNGQFERSLKRIIEMIEQGQSFSQALCHHSIFPSFCVQLIRIGEESGTLEIMLSRLAENYQQKSFELTDNLSKKIEPIMMSLMAIIIGSLVIAMYLPVFQLGSVIH</sequence>
<feature type="domain" description="Type II secretion system protein GspF" evidence="11">
    <location>
        <begin position="65"/>
        <end position="187"/>
    </location>
</feature>
<dbReference type="OrthoDB" id="9805682at2"/>
<dbReference type="PRINTS" id="PR00812">
    <property type="entry name" value="BCTERIALGSPF"/>
</dbReference>
<keyword evidence="4" id="KW-1003">Cell membrane</keyword>
<feature type="domain" description="Type II secretion system protein GspF" evidence="11">
    <location>
        <begin position="268"/>
        <end position="388"/>
    </location>
</feature>
<dbReference type="InterPro" id="IPR042094">
    <property type="entry name" value="T2SS_GspF_sf"/>
</dbReference>
<comment type="subcellular location">
    <subcellularLocation>
        <location evidence="1 9">Cell inner membrane</location>
        <topology evidence="1 9">Multi-pass membrane protein</topology>
    </subcellularLocation>
</comment>
<evidence type="ECO:0000256" key="10">
    <source>
        <dbReference type="SAM" id="Phobius"/>
    </source>
</evidence>
<name>A0A495RHE0_9GAMM</name>
<organism evidence="12 13">
    <name type="scientific">Orbus hercynius</name>
    <dbReference type="NCBI Taxonomy" id="593135"/>
    <lineage>
        <taxon>Bacteria</taxon>
        <taxon>Pseudomonadati</taxon>
        <taxon>Pseudomonadota</taxon>
        <taxon>Gammaproteobacteria</taxon>
        <taxon>Orbales</taxon>
        <taxon>Orbaceae</taxon>
        <taxon>Orbus</taxon>
    </lineage>
</organism>
<keyword evidence="13" id="KW-1185">Reference proteome</keyword>
<evidence type="ECO:0000256" key="6">
    <source>
        <dbReference type="ARBA" id="ARBA00022692"/>
    </source>
</evidence>
<dbReference type="Proteomes" id="UP000278542">
    <property type="component" value="Unassembled WGS sequence"/>
</dbReference>
<dbReference type="FunFam" id="1.20.81.30:FF:000001">
    <property type="entry name" value="Type II secretion system protein F"/>
    <property type="match status" value="2"/>
</dbReference>
<comment type="similarity">
    <text evidence="2 9">Belongs to the GSP F family.</text>
</comment>
<feature type="transmembrane region" description="Helical" evidence="10">
    <location>
        <begin position="166"/>
        <end position="186"/>
    </location>
</feature>
<feature type="transmembrane region" description="Helical" evidence="10">
    <location>
        <begin position="369"/>
        <end position="389"/>
    </location>
</feature>
<dbReference type="RefSeq" id="WP_121143768.1">
    <property type="nucleotide sequence ID" value="NZ_RBWY01000001.1"/>
</dbReference>
<gene>
    <name evidence="12" type="ORF">DES39_0044</name>
</gene>
<evidence type="ECO:0000256" key="8">
    <source>
        <dbReference type="ARBA" id="ARBA00023136"/>
    </source>
</evidence>
<evidence type="ECO:0000256" key="2">
    <source>
        <dbReference type="ARBA" id="ARBA00005745"/>
    </source>
</evidence>
<dbReference type="Pfam" id="PF00482">
    <property type="entry name" value="T2SSF"/>
    <property type="match status" value="2"/>
</dbReference>
<keyword evidence="8 10" id="KW-0472">Membrane</keyword>
<feature type="transmembrane region" description="Helical" evidence="10">
    <location>
        <begin position="217"/>
        <end position="237"/>
    </location>
</feature>
<proteinExistence type="inferred from homology"/>
<keyword evidence="3 9" id="KW-0813">Transport</keyword>
<evidence type="ECO:0000313" key="12">
    <source>
        <dbReference type="EMBL" id="RKS86841.1"/>
    </source>
</evidence>
<accession>A0A495RHE0</accession>
<dbReference type="InterPro" id="IPR001992">
    <property type="entry name" value="T2SS_GspF/T4SS_PilC_CS"/>
</dbReference>